<dbReference type="InterPro" id="IPR036388">
    <property type="entry name" value="WH-like_DNA-bd_sf"/>
</dbReference>
<dbReference type="PANTHER" id="PTHR42756:SF1">
    <property type="entry name" value="TRANSCRIPTIONAL REPRESSOR OF EMRAB OPERON"/>
    <property type="match status" value="1"/>
</dbReference>
<protein>
    <recommendedName>
        <fullName evidence="4">HTH marR-type domain-containing protein</fullName>
    </recommendedName>
</protein>
<dbReference type="PROSITE" id="PS50995">
    <property type="entry name" value="HTH_MARR_2"/>
    <property type="match status" value="1"/>
</dbReference>
<dbReference type="PRINTS" id="PR00598">
    <property type="entry name" value="HTHMARR"/>
</dbReference>
<proteinExistence type="predicted"/>
<evidence type="ECO:0000313" key="6">
    <source>
        <dbReference type="Proteomes" id="UP000628017"/>
    </source>
</evidence>
<dbReference type="GO" id="GO:0003700">
    <property type="term" value="F:DNA-binding transcription factor activity"/>
    <property type="evidence" value="ECO:0007669"/>
    <property type="project" value="InterPro"/>
</dbReference>
<accession>A0A916VMI1</accession>
<dbReference type="SUPFAM" id="SSF46785">
    <property type="entry name" value="Winged helix' DNA-binding domain"/>
    <property type="match status" value="1"/>
</dbReference>
<dbReference type="Pfam" id="PF01047">
    <property type="entry name" value="MarR"/>
    <property type="match status" value="1"/>
</dbReference>
<evidence type="ECO:0000313" key="5">
    <source>
        <dbReference type="EMBL" id="GGA08723.1"/>
    </source>
</evidence>
<dbReference type="Proteomes" id="UP000628017">
    <property type="component" value="Unassembled WGS sequence"/>
</dbReference>
<comment type="caution">
    <text evidence="5">The sequence shown here is derived from an EMBL/GenBank/DDBJ whole genome shotgun (WGS) entry which is preliminary data.</text>
</comment>
<reference evidence="5" key="1">
    <citation type="journal article" date="2014" name="Int. J. Syst. Evol. Microbiol.">
        <title>Complete genome sequence of Corynebacterium casei LMG S-19264T (=DSM 44701T), isolated from a smear-ripened cheese.</title>
        <authorList>
            <consortium name="US DOE Joint Genome Institute (JGI-PGF)"/>
            <person name="Walter F."/>
            <person name="Albersmeier A."/>
            <person name="Kalinowski J."/>
            <person name="Ruckert C."/>
        </authorList>
    </citation>
    <scope>NUCLEOTIDE SEQUENCE</scope>
    <source>
        <strain evidence="5">CGMCC 1.15880</strain>
    </source>
</reference>
<dbReference type="PANTHER" id="PTHR42756">
    <property type="entry name" value="TRANSCRIPTIONAL REGULATOR, MARR"/>
    <property type="match status" value="1"/>
</dbReference>
<dbReference type="AlphaFoldDB" id="A0A916VMI1"/>
<dbReference type="InterPro" id="IPR023187">
    <property type="entry name" value="Tscrpt_reg_MarR-type_CS"/>
</dbReference>
<gene>
    <name evidence="5" type="ORF">GCM10011498_05820</name>
</gene>
<keyword evidence="1" id="KW-0805">Transcription regulation</keyword>
<keyword evidence="6" id="KW-1185">Reference proteome</keyword>
<name>A0A916VMI1_9RHOB</name>
<dbReference type="PROSITE" id="PS01117">
    <property type="entry name" value="HTH_MARR_1"/>
    <property type="match status" value="1"/>
</dbReference>
<keyword evidence="3" id="KW-0804">Transcription</keyword>
<dbReference type="InterPro" id="IPR000835">
    <property type="entry name" value="HTH_MarR-typ"/>
</dbReference>
<dbReference type="Gene3D" id="1.10.10.10">
    <property type="entry name" value="Winged helix-like DNA-binding domain superfamily/Winged helix DNA-binding domain"/>
    <property type="match status" value="1"/>
</dbReference>
<reference evidence="5" key="2">
    <citation type="submission" date="2020-09" db="EMBL/GenBank/DDBJ databases">
        <authorList>
            <person name="Sun Q."/>
            <person name="Zhou Y."/>
        </authorList>
    </citation>
    <scope>NUCLEOTIDE SEQUENCE</scope>
    <source>
        <strain evidence="5">CGMCC 1.15880</strain>
    </source>
</reference>
<feature type="domain" description="HTH marR-type" evidence="4">
    <location>
        <begin position="8"/>
        <end position="140"/>
    </location>
</feature>
<evidence type="ECO:0000256" key="1">
    <source>
        <dbReference type="ARBA" id="ARBA00023015"/>
    </source>
</evidence>
<dbReference type="InterPro" id="IPR036390">
    <property type="entry name" value="WH_DNA-bd_sf"/>
</dbReference>
<sequence>MSHPFDLHDGLGYRLTIAARSNNAAFDSDLSDLGLTRQMWCVLVAVGEQGITTPSGIADYIGIIRPAASRTLKQMEKNGLLWRVSGTQDKRTTTVELTTEGEAKLSRSLPLAYDLRAHLDKTLSPQEQATLTELLEKLTASAASTASGV</sequence>
<organism evidence="5 6">
    <name type="scientific">Neptunicoccus cionae</name>
    <dbReference type="NCBI Taxonomy" id="2035344"/>
    <lineage>
        <taxon>Bacteria</taxon>
        <taxon>Pseudomonadati</taxon>
        <taxon>Pseudomonadota</taxon>
        <taxon>Alphaproteobacteria</taxon>
        <taxon>Rhodobacterales</taxon>
        <taxon>Paracoccaceae</taxon>
        <taxon>Neptunicoccus</taxon>
    </lineage>
</organism>
<evidence type="ECO:0000259" key="4">
    <source>
        <dbReference type="PROSITE" id="PS50995"/>
    </source>
</evidence>
<dbReference type="GO" id="GO:0003677">
    <property type="term" value="F:DNA binding"/>
    <property type="evidence" value="ECO:0007669"/>
    <property type="project" value="UniProtKB-KW"/>
</dbReference>
<keyword evidence="2" id="KW-0238">DNA-binding</keyword>
<evidence type="ECO:0000256" key="3">
    <source>
        <dbReference type="ARBA" id="ARBA00023163"/>
    </source>
</evidence>
<dbReference type="EMBL" id="BMKA01000001">
    <property type="protein sequence ID" value="GGA08723.1"/>
    <property type="molecule type" value="Genomic_DNA"/>
</dbReference>
<dbReference type="SMART" id="SM00347">
    <property type="entry name" value="HTH_MARR"/>
    <property type="match status" value="1"/>
</dbReference>
<dbReference type="RefSeq" id="WP_188670738.1">
    <property type="nucleotide sequence ID" value="NZ_BMKA01000001.1"/>
</dbReference>
<evidence type="ECO:0000256" key="2">
    <source>
        <dbReference type="ARBA" id="ARBA00023125"/>
    </source>
</evidence>